<feature type="coiled-coil region" evidence="1">
    <location>
        <begin position="760"/>
        <end position="794"/>
    </location>
</feature>
<feature type="compositionally biased region" description="Polar residues" evidence="2">
    <location>
        <begin position="54"/>
        <end position="63"/>
    </location>
</feature>
<feature type="domain" description="Synergin gamma C-terminal" evidence="3">
    <location>
        <begin position="854"/>
        <end position="1043"/>
    </location>
</feature>
<dbReference type="Gramene" id="Kaladp0065s0052.1.v1.1">
    <property type="protein sequence ID" value="Kaladp0065s0052.1.v1.1"/>
    <property type="gene ID" value="Kaladp0065s0052.v1.1"/>
</dbReference>
<protein>
    <recommendedName>
        <fullName evidence="3">Synergin gamma C-terminal domain-containing protein</fullName>
    </recommendedName>
</protein>
<dbReference type="PANTHER" id="PTHR35701:SF1">
    <property type="entry name" value="OS11G0148400 PROTEIN"/>
    <property type="match status" value="1"/>
</dbReference>
<feature type="region of interest" description="Disordered" evidence="2">
    <location>
        <begin position="1"/>
        <end position="93"/>
    </location>
</feature>
<keyword evidence="1" id="KW-0175">Coiled coil</keyword>
<accession>A0A7N0UFK7</accession>
<feature type="region of interest" description="Disordered" evidence="2">
    <location>
        <begin position="161"/>
        <end position="182"/>
    </location>
</feature>
<dbReference type="InterPro" id="IPR059024">
    <property type="entry name" value="SYNRG_C"/>
</dbReference>
<reference evidence="4" key="1">
    <citation type="submission" date="2021-01" db="UniProtKB">
        <authorList>
            <consortium name="EnsemblPlants"/>
        </authorList>
    </citation>
    <scope>IDENTIFICATION</scope>
</reference>
<dbReference type="Proteomes" id="UP000594263">
    <property type="component" value="Unplaced"/>
</dbReference>
<feature type="compositionally biased region" description="Acidic residues" evidence="2">
    <location>
        <begin position="106"/>
        <end position="116"/>
    </location>
</feature>
<dbReference type="AlphaFoldDB" id="A0A7N0UFK7"/>
<feature type="compositionally biased region" description="Polar residues" evidence="2">
    <location>
        <begin position="665"/>
        <end position="677"/>
    </location>
</feature>
<dbReference type="PANTHER" id="PTHR35701">
    <property type="entry name" value="OS11G0148400 PROTEIN"/>
    <property type="match status" value="1"/>
</dbReference>
<sequence>MAEKQTPPEEDDDEAFGDFSFATSFSNPQIQPPPDLFSADDEDDDEWGDFVTPKSDSSTNHQSRIYHKSGSSAPDRVLPDRTGSKSDVALEKGVRARGALPLSIFGEEEGNDEEERASDVGFGGGELSRGKSGDLGRTVSGLGGLGISDILASLYDQGGGQIDRGNVPNQKENGLNLDRRGSNDRFKELDSHVNGFTSSFKSSEQTEVNKDELFYSFSTKNSGPDGFSSSAKSFSQPEVIRVENGRRTKSDESVFNFLTMSSGSDVFSSNLKPPNAAAERVKTDNGWNMSRYELDFNLNTLQSVKDLTSIGGNVDVNGSEFATNGFGKSSSTEDDDDYGWEFQGSTNITEEHKEDGQWEFMGTNILNGPRLDSNMSELGANILDKNSVKEDEAGDKWEFLGIADPTAKDDRNDVLDFQGNNIPTAKETSDDVRDFQGIANQTAEDENNGGWDFVGNLNTFVEEEDDSAWEFQVAPVDQNPKQEWNSVMLGFGAQTFGSDTQVAGKQLESPQISDFMPKLNPDNDSPTGHDFGFDGIVSSTGDNHLFAISVSEEKLNQTEVHLTSPALNGRVDTDDSYWDFEDSFIETKSKDEVEKVGDGDQKGALPPSLFSDEPLDANDSLKHDVFIFNPSQSHSSGFKNMESSASLSDLILNLYNQNEKKSCADSPQQPVTNSSDPFQRMDDLSFSNDEDDFDGTWDFKDAVSSARADDQSSPEVHHSNLTKSKMESLVDFYSKLKDQASLAAMCHLSSLKEAKSVAEHSKEDSEVEALDEKIQDALEELNKANIVVEDISKNCTPHSCLKEFHQVLSEPKFQILESEYGLSRRVSAAEKDLGTAIELVEHAASILSILSLGSTEQQSSYISTWTEILFVCAQELQHGASIWRQAIEKNVTSQILSQTKGKKFVHALGEIFRVVQFLEASSKAYRPWILSSSMDCDSFFTLLKECSTLWSSSGLNDALKDLSDSADSECAGEIPALLESINHIHELNEQCDFLQQQDTVCNISLLMTAMIPDVKMVVWNGKQFFLPLANLWANLISSDPPMLPRLHAG</sequence>
<feature type="compositionally biased region" description="Acidic residues" evidence="2">
    <location>
        <begin position="38"/>
        <end position="48"/>
    </location>
</feature>
<dbReference type="Pfam" id="PF25999">
    <property type="entry name" value="SYNRG_C"/>
    <property type="match status" value="1"/>
</dbReference>
<evidence type="ECO:0000256" key="1">
    <source>
        <dbReference type="SAM" id="Coils"/>
    </source>
</evidence>
<feature type="region of interest" description="Disordered" evidence="2">
    <location>
        <begin position="660"/>
        <end position="689"/>
    </location>
</feature>
<name>A0A7N0UFK7_KALFE</name>
<evidence type="ECO:0000313" key="5">
    <source>
        <dbReference type="Proteomes" id="UP000594263"/>
    </source>
</evidence>
<keyword evidence="5" id="KW-1185">Reference proteome</keyword>
<dbReference type="EnsemblPlants" id="Kaladp0065s0052.1.v1.1">
    <property type="protein sequence ID" value="Kaladp0065s0052.1.v1.1"/>
    <property type="gene ID" value="Kaladp0065s0052.v1.1"/>
</dbReference>
<organism evidence="4 5">
    <name type="scientific">Kalanchoe fedtschenkoi</name>
    <name type="common">Lavender scallops</name>
    <name type="synonym">South American air plant</name>
    <dbReference type="NCBI Taxonomy" id="63787"/>
    <lineage>
        <taxon>Eukaryota</taxon>
        <taxon>Viridiplantae</taxon>
        <taxon>Streptophyta</taxon>
        <taxon>Embryophyta</taxon>
        <taxon>Tracheophyta</taxon>
        <taxon>Spermatophyta</taxon>
        <taxon>Magnoliopsida</taxon>
        <taxon>eudicotyledons</taxon>
        <taxon>Gunneridae</taxon>
        <taxon>Pentapetalae</taxon>
        <taxon>Saxifragales</taxon>
        <taxon>Crassulaceae</taxon>
        <taxon>Kalanchoe</taxon>
    </lineage>
</organism>
<feature type="region of interest" description="Disordered" evidence="2">
    <location>
        <begin position="105"/>
        <end position="136"/>
    </location>
</feature>
<proteinExistence type="predicted"/>
<evidence type="ECO:0000313" key="4">
    <source>
        <dbReference type="EnsemblPlants" id="Kaladp0065s0052.1.v1.1"/>
    </source>
</evidence>
<evidence type="ECO:0000259" key="3">
    <source>
        <dbReference type="Pfam" id="PF25999"/>
    </source>
</evidence>
<dbReference type="OMA" id="HAKCHLD"/>
<evidence type="ECO:0000256" key="2">
    <source>
        <dbReference type="SAM" id="MobiDB-lite"/>
    </source>
</evidence>
<feature type="compositionally biased region" description="Basic and acidic residues" evidence="2">
    <location>
        <begin position="77"/>
        <end position="93"/>
    </location>
</feature>